<dbReference type="Proteomes" id="UP001366166">
    <property type="component" value="Chromosome"/>
</dbReference>
<accession>A0AAU9ESB7</accession>
<proteinExistence type="predicted"/>
<evidence type="ECO:0000313" key="2">
    <source>
        <dbReference type="Proteomes" id="UP001366166"/>
    </source>
</evidence>
<dbReference type="AlphaFoldDB" id="A0AAU9ESB7"/>
<dbReference type="RefSeq" id="WP_338602923.1">
    <property type="nucleotide sequence ID" value="NZ_AP028679.1"/>
</dbReference>
<evidence type="ECO:0000313" key="1">
    <source>
        <dbReference type="EMBL" id="BEQ16706.1"/>
    </source>
</evidence>
<name>A0AAU9ESB7_9BACT</name>
<sequence>MAIFKYKDAFLSFEPDKGYRNLVTSEWEASPVDAVSGYVNQAPEEREDFVTLARRVQDFWAAHATEGGIEGFEEVSFDD</sequence>
<gene>
    <name evidence="1" type="ORF">FAK_37720</name>
</gene>
<dbReference type="KEGG" id="dmp:FAK_37720"/>
<keyword evidence="2" id="KW-1185">Reference proteome</keyword>
<organism evidence="1 2">
    <name type="scientific">Desulfoferula mesophila</name>
    <dbReference type="NCBI Taxonomy" id="3058419"/>
    <lineage>
        <taxon>Bacteria</taxon>
        <taxon>Pseudomonadati</taxon>
        <taxon>Thermodesulfobacteriota</taxon>
        <taxon>Desulfarculia</taxon>
        <taxon>Desulfarculales</taxon>
        <taxon>Desulfarculaceae</taxon>
        <taxon>Desulfoferula</taxon>
    </lineage>
</organism>
<protein>
    <submittedName>
        <fullName evidence="1">Uncharacterized protein</fullName>
    </submittedName>
</protein>
<reference evidence="2" key="1">
    <citation type="journal article" date="2023" name="Arch. Microbiol.">
        <title>Desulfoferula mesophilus gen. nov. sp. nov., a mesophilic sulfate-reducing bacterium isolated from a brackish lake sediment.</title>
        <authorList>
            <person name="Watanabe T."/>
            <person name="Yabe T."/>
            <person name="Tsuji J.M."/>
            <person name="Fukui M."/>
        </authorList>
    </citation>
    <scope>NUCLEOTIDE SEQUENCE [LARGE SCALE GENOMIC DNA]</scope>
    <source>
        <strain evidence="2">12FAK</strain>
    </source>
</reference>
<dbReference type="EMBL" id="AP028679">
    <property type="protein sequence ID" value="BEQ16706.1"/>
    <property type="molecule type" value="Genomic_DNA"/>
</dbReference>